<accession>A0A6B2L738</accession>
<evidence type="ECO:0000259" key="7">
    <source>
        <dbReference type="PROSITE" id="PS50076"/>
    </source>
</evidence>
<dbReference type="Gene3D" id="2.10.230.10">
    <property type="entry name" value="Heat shock protein DnaJ, cysteine-rich domain"/>
    <property type="match status" value="1"/>
</dbReference>
<evidence type="ECO:0000256" key="1">
    <source>
        <dbReference type="ARBA" id="ARBA00022723"/>
    </source>
</evidence>
<dbReference type="GO" id="GO:0009408">
    <property type="term" value="P:response to heat"/>
    <property type="evidence" value="ECO:0007669"/>
    <property type="project" value="InterPro"/>
</dbReference>
<dbReference type="CDD" id="cd10747">
    <property type="entry name" value="DnaJ_C"/>
    <property type="match status" value="1"/>
</dbReference>
<dbReference type="PROSITE" id="PS00636">
    <property type="entry name" value="DNAJ_1"/>
    <property type="match status" value="1"/>
</dbReference>
<dbReference type="SUPFAM" id="SSF57938">
    <property type="entry name" value="DnaJ/Hsp40 cysteine-rich domain"/>
    <property type="match status" value="1"/>
</dbReference>
<dbReference type="GO" id="GO:0008270">
    <property type="term" value="F:zinc ion binding"/>
    <property type="evidence" value="ECO:0007669"/>
    <property type="project" value="UniProtKB-KW"/>
</dbReference>
<dbReference type="FunFam" id="2.60.260.20:FF:000005">
    <property type="entry name" value="Chaperone protein dnaJ 1, mitochondrial"/>
    <property type="match status" value="1"/>
</dbReference>
<dbReference type="CDD" id="cd06257">
    <property type="entry name" value="DnaJ"/>
    <property type="match status" value="1"/>
</dbReference>
<dbReference type="SUPFAM" id="SSF49493">
    <property type="entry name" value="HSP40/DnaJ peptide-binding domain"/>
    <property type="match status" value="2"/>
</dbReference>
<dbReference type="CDD" id="cd10719">
    <property type="entry name" value="DnaJ_zf"/>
    <property type="match status" value="1"/>
</dbReference>
<dbReference type="InterPro" id="IPR012724">
    <property type="entry name" value="DnaJ"/>
</dbReference>
<dbReference type="InterPro" id="IPR008971">
    <property type="entry name" value="HSP40/DnaJ_pept-bd"/>
</dbReference>
<name>A0A6B2L738_9EUKA</name>
<dbReference type="Gene3D" id="2.60.260.20">
    <property type="entry name" value="Urease metallochaperone UreE, N-terminal domain"/>
    <property type="match status" value="2"/>
</dbReference>
<evidence type="ECO:0000259" key="8">
    <source>
        <dbReference type="PROSITE" id="PS51188"/>
    </source>
</evidence>
<evidence type="ECO:0000313" key="9">
    <source>
        <dbReference type="EMBL" id="NDV32677.1"/>
    </source>
</evidence>
<evidence type="ECO:0000256" key="4">
    <source>
        <dbReference type="ARBA" id="ARBA00022833"/>
    </source>
</evidence>
<evidence type="ECO:0008006" key="10">
    <source>
        <dbReference type="Google" id="ProtNLM"/>
    </source>
</evidence>
<keyword evidence="4 6" id="KW-0862">Zinc</keyword>
<dbReference type="Pfam" id="PF00684">
    <property type="entry name" value="DnaJ_CXXCXGXG"/>
    <property type="match status" value="1"/>
</dbReference>
<dbReference type="GO" id="GO:0005524">
    <property type="term" value="F:ATP binding"/>
    <property type="evidence" value="ECO:0007669"/>
    <property type="project" value="InterPro"/>
</dbReference>
<protein>
    <recommendedName>
        <fullName evidence="10">Chaperone protein DnaJ</fullName>
    </recommendedName>
</protein>
<dbReference type="PANTHER" id="PTHR43096:SF52">
    <property type="entry name" value="DNAJ HOMOLOG 1, MITOCHONDRIAL-RELATED"/>
    <property type="match status" value="1"/>
</dbReference>
<reference evidence="9" key="1">
    <citation type="journal article" date="2020" name="J. Eukaryot. Microbiol.">
        <title>De novo Sequencing, Assembly and Annotation of the Transcriptome for the Free-Living Testate Amoeba Arcella intermedia.</title>
        <authorList>
            <person name="Ribeiro G.M."/>
            <person name="Porfirio-Sousa A.L."/>
            <person name="Maurer-Alcala X.X."/>
            <person name="Katz L.A."/>
            <person name="Lahr D.J.G."/>
        </authorList>
    </citation>
    <scope>NUCLEOTIDE SEQUENCE</scope>
</reference>
<dbReference type="AlphaFoldDB" id="A0A6B2L738"/>
<dbReference type="InterPro" id="IPR001305">
    <property type="entry name" value="HSP_DnaJ_Cys-rich_dom"/>
</dbReference>
<dbReference type="PROSITE" id="PS50076">
    <property type="entry name" value="DNAJ_2"/>
    <property type="match status" value="1"/>
</dbReference>
<dbReference type="InterPro" id="IPR018253">
    <property type="entry name" value="DnaJ_domain_CS"/>
</dbReference>
<keyword evidence="2" id="KW-0677">Repeat</keyword>
<dbReference type="GO" id="GO:0042026">
    <property type="term" value="P:protein refolding"/>
    <property type="evidence" value="ECO:0007669"/>
    <property type="project" value="TreeGrafter"/>
</dbReference>
<dbReference type="InterPro" id="IPR001623">
    <property type="entry name" value="DnaJ_domain"/>
</dbReference>
<evidence type="ECO:0000256" key="5">
    <source>
        <dbReference type="ARBA" id="ARBA00023186"/>
    </source>
</evidence>
<dbReference type="InterPro" id="IPR036410">
    <property type="entry name" value="HSP_DnaJ_Cys-rich_dom_sf"/>
</dbReference>
<keyword evidence="3 6" id="KW-0863">Zinc-finger</keyword>
<dbReference type="SMART" id="SM00271">
    <property type="entry name" value="DnaJ"/>
    <property type="match status" value="1"/>
</dbReference>
<organism evidence="9">
    <name type="scientific">Arcella intermedia</name>
    <dbReference type="NCBI Taxonomy" id="1963864"/>
    <lineage>
        <taxon>Eukaryota</taxon>
        <taxon>Amoebozoa</taxon>
        <taxon>Tubulinea</taxon>
        <taxon>Elardia</taxon>
        <taxon>Arcellinida</taxon>
        <taxon>Sphaerothecina</taxon>
        <taxon>Arcellidae</taxon>
        <taxon>Arcella</taxon>
    </lineage>
</organism>
<dbReference type="PRINTS" id="PR00625">
    <property type="entry name" value="JDOMAIN"/>
</dbReference>
<keyword evidence="1 6" id="KW-0479">Metal-binding</keyword>
<dbReference type="GO" id="GO:0051082">
    <property type="term" value="F:unfolded protein binding"/>
    <property type="evidence" value="ECO:0007669"/>
    <property type="project" value="InterPro"/>
</dbReference>
<dbReference type="Pfam" id="PF00226">
    <property type="entry name" value="DnaJ"/>
    <property type="match status" value="1"/>
</dbReference>
<feature type="zinc finger region" description="CR-type" evidence="6">
    <location>
        <begin position="128"/>
        <end position="207"/>
    </location>
</feature>
<dbReference type="PANTHER" id="PTHR43096">
    <property type="entry name" value="DNAJ HOMOLOG 1, MITOCHONDRIAL-RELATED"/>
    <property type="match status" value="1"/>
</dbReference>
<feature type="domain" description="CR-type" evidence="8">
    <location>
        <begin position="128"/>
        <end position="207"/>
    </location>
</feature>
<evidence type="ECO:0000256" key="2">
    <source>
        <dbReference type="ARBA" id="ARBA00022737"/>
    </source>
</evidence>
<feature type="domain" description="J" evidence="7">
    <location>
        <begin position="4"/>
        <end position="70"/>
    </location>
</feature>
<dbReference type="GO" id="GO:0005737">
    <property type="term" value="C:cytoplasm"/>
    <property type="evidence" value="ECO:0007669"/>
    <property type="project" value="TreeGrafter"/>
</dbReference>
<dbReference type="Gene3D" id="1.10.287.110">
    <property type="entry name" value="DnaJ domain"/>
    <property type="match status" value="1"/>
</dbReference>
<dbReference type="GO" id="GO:0031072">
    <property type="term" value="F:heat shock protein binding"/>
    <property type="evidence" value="ECO:0007669"/>
    <property type="project" value="InterPro"/>
</dbReference>
<keyword evidence="5" id="KW-0143">Chaperone</keyword>
<sequence>MKEDYYSVLGVPKTATAEEIKAAYEVLKRKWDPNLPSNKNPRGKEIYQNIEEAYEILKDEKKRISYDKFGHSAVNFNGIDMETLFDNFRSTLESSDPWSETEPTTRDYARGQDIALELTLSLEESVNGAEKTMIFKAVDTCHICKGVGASEPNYAEKTCPSCNGAGMTKEGKGLFQAKLLCKDCDGLKTLLEPSCKLCKGEGVIPSKRKIKIQVPPGVNTNHQLRFHNKGDIGSRNSGKNGDLYVAFKILEHPIFAREKGNIHVKQPITLGQAVLGGKIKIPTIQQQTIEAKIPSCTQPGDQLVLSEMGIKEHGKYLTGDIIIHWDIVVPKKVTKKQEDILWLFGGTAKRIKPPNAQLYSSGVALYERVKFFFTKKLENEKKKV</sequence>
<evidence type="ECO:0000256" key="3">
    <source>
        <dbReference type="ARBA" id="ARBA00022771"/>
    </source>
</evidence>
<dbReference type="InterPro" id="IPR036869">
    <property type="entry name" value="J_dom_sf"/>
</dbReference>
<dbReference type="EMBL" id="GIBP01003708">
    <property type="protein sequence ID" value="NDV32677.1"/>
    <property type="molecule type" value="Transcribed_RNA"/>
</dbReference>
<dbReference type="PROSITE" id="PS51188">
    <property type="entry name" value="ZF_CR"/>
    <property type="match status" value="1"/>
</dbReference>
<proteinExistence type="inferred from homology"/>
<dbReference type="Pfam" id="PF01556">
    <property type="entry name" value="DnaJ_C"/>
    <property type="match status" value="1"/>
</dbReference>
<dbReference type="SUPFAM" id="SSF46565">
    <property type="entry name" value="Chaperone J-domain"/>
    <property type="match status" value="1"/>
</dbReference>
<dbReference type="InterPro" id="IPR002939">
    <property type="entry name" value="DnaJ_C"/>
</dbReference>
<dbReference type="HAMAP" id="MF_01152">
    <property type="entry name" value="DnaJ"/>
    <property type="match status" value="1"/>
</dbReference>
<evidence type="ECO:0000256" key="6">
    <source>
        <dbReference type="PROSITE-ProRule" id="PRU00546"/>
    </source>
</evidence>